<name>A0A813WKK1_ADIRI</name>
<protein>
    <submittedName>
        <fullName evidence="3">Uncharacterized protein</fullName>
    </submittedName>
</protein>
<keyword evidence="2" id="KW-0732">Signal</keyword>
<evidence type="ECO:0000313" key="4">
    <source>
        <dbReference type="Proteomes" id="UP000663828"/>
    </source>
</evidence>
<keyword evidence="1" id="KW-0472">Membrane</keyword>
<gene>
    <name evidence="3" type="ORF">XAT740_LOCUS5558</name>
</gene>
<accession>A0A813WKK1</accession>
<sequence>MLWIVTFMFVVPACIKLSYSQIVQPNFRSSDVELRTWNFRLFLSNCLSQCFFVDPSLMVMNSTSYAHFYCTNYHPENLPLVVSLSRNISNKLLKLSTYQVNETTTKIKLHSKRFIGIFYLFCYTKDNEQRGTRADVIVKADAGLLRLARRCQVYHRKYIKCTIRASTLARAIQNGFSPEIEFTENTETRAYKEDYEFLKNESTDNYLVFKLEPTVAGQFPAGVKMNVKITLPYFGTSQYRFDMTPTFVIQPNFTAQAVSKSKVEIHLVSNSPPAICQQAIQLKSNATKNRTWKILQPGRTQYFIDKSLLHTIYQVCVRCRQTSNESYSQEECQDIVLSPKYNSWKNIVIPIGIILSIILVILAPIRLYIWMSEKKAEKQPKPTQPAAETLILNNGNIDKCSTINDHCDQVVFDNDSTSISETESPLARNPYEPMSFNFLS</sequence>
<proteinExistence type="predicted"/>
<organism evidence="3 4">
    <name type="scientific">Adineta ricciae</name>
    <name type="common">Rotifer</name>
    <dbReference type="NCBI Taxonomy" id="249248"/>
    <lineage>
        <taxon>Eukaryota</taxon>
        <taxon>Metazoa</taxon>
        <taxon>Spiralia</taxon>
        <taxon>Gnathifera</taxon>
        <taxon>Rotifera</taxon>
        <taxon>Eurotatoria</taxon>
        <taxon>Bdelloidea</taxon>
        <taxon>Adinetida</taxon>
        <taxon>Adinetidae</taxon>
        <taxon>Adineta</taxon>
    </lineage>
</organism>
<evidence type="ECO:0000256" key="1">
    <source>
        <dbReference type="SAM" id="Phobius"/>
    </source>
</evidence>
<keyword evidence="1" id="KW-1133">Transmembrane helix</keyword>
<evidence type="ECO:0000256" key="2">
    <source>
        <dbReference type="SAM" id="SignalP"/>
    </source>
</evidence>
<comment type="caution">
    <text evidence="3">The sequence shown here is derived from an EMBL/GenBank/DDBJ whole genome shotgun (WGS) entry which is preliminary data.</text>
</comment>
<keyword evidence="4" id="KW-1185">Reference proteome</keyword>
<dbReference type="AlphaFoldDB" id="A0A813WKK1"/>
<feature type="signal peptide" evidence="2">
    <location>
        <begin position="1"/>
        <end position="20"/>
    </location>
</feature>
<evidence type="ECO:0000313" key="3">
    <source>
        <dbReference type="EMBL" id="CAF0852570.1"/>
    </source>
</evidence>
<feature type="transmembrane region" description="Helical" evidence="1">
    <location>
        <begin position="347"/>
        <end position="369"/>
    </location>
</feature>
<dbReference type="EMBL" id="CAJNOR010000241">
    <property type="protein sequence ID" value="CAF0852570.1"/>
    <property type="molecule type" value="Genomic_DNA"/>
</dbReference>
<feature type="chain" id="PRO_5032559870" evidence="2">
    <location>
        <begin position="21"/>
        <end position="440"/>
    </location>
</feature>
<reference evidence="3" key="1">
    <citation type="submission" date="2021-02" db="EMBL/GenBank/DDBJ databases">
        <authorList>
            <person name="Nowell W R."/>
        </authorList>
    </citation>
    <scope>NUCLEOTIDE SEQUENCE</scope>
</reference>
<keyword evidence="1" id="KW-0812">Transmembrane</keyword>
<dbReference type="Proteomes" id="UP000663828">
    <property type="component" value="Unassembled WGS sequence"/>
</dbReference>